<dbReference type="Proteomes" id="UP000176944">
    <property type="component" value="Chromosome"/>
</dbReference>
<sequence length="77" mass="9228">MQTSGKLYHPPGFYIDVYQDAVIRTLGVVFQNINVYNYDKGKFMKWVNFRLYVMLQKVRKELNEPFIQSQYSKTIII</sequence>
<reference evidence="2" key="1">
    <citation type="submission" date="2016-10" db="EMBL/GenBank/DDBJ databases">
        <title>Comparative genomics uncovers the prolific and rare metabolic potential of the cyanobacterial genus Moorea.</title>
        <authorList>
            <person name="Leao T."/>
            <person name="Castelao G."/>
            <person name="Korobeynikov A."/>
            <person name="Monroe E.A."/>
            <person name="Podell S."/>
            <person name="Glukhov E."/>
            <person name="Allen E."/>
            <person name="Gerwick W.H."/>
            <person name="Gerwick L."/>
        </authorList>
    </citation>
    <scope>NUCLEOTIDE SEQUENCE [LARGE SCALE GENOMIC DNA]</scope>
    <source>
        <strain evidence="2">JHB</strain>
    </source>
</reference>
<accession>A0A1D9G568</accession>
<proteinExistence type="predicted"/>
<evidence type="ECO:0000313" key="2">
    <source>
        <dbReference type="Proteomes" id="UP000176944"/>
    </source>
</evidence>
<name>A0A1D9G568_MOOP1</name>
<gene>
    <name evidence="1" type="ORF">BJP36_25295</name>
</gene>
<dbReference type="AlphaFoldDB" id="A0A1D9G568"/>
<organism evidence="1 2">
    <name type="scientific">Moorena producens (strain JHB)</name>
    <dbReference type="NCBI Taxonomy" id="1454205"/>
    <lineage>
        <taxon>Bacteria</taxon>
        <taxon>Bacillati</taxon>
        <taxon>Cyanobacteriota</taxon>
        <taxon>Cyanophyceae</taxon>
        <taxon>Coleofasciculales</taxon>
        <taxon>Coleofasciculaceae</taxon>
        <taxon>Moorena</taxon>
    </lineage>
</organism>
<evidence type="ECO:0000313" key="1">
    <source>
        <dbReference type="EMBL" id="AOY82733.1"/>
    </source>
</evidence>
<dbReference type="EMBL" id="CP017708">
    <property type="protein sequence ID" value="AOY82733.1"/>
    <property type="molecule type" value="Genomic_DNA"/>
</dbReference>
<protein>
    <submittedName>
        <fullName evidence="1">Uncharacterized protein</fullName>
    </submittedName>
</protein>